<feature type="transmembrane region" description="Helical" evidence="17">
    <location>
        <begin position="188"/>
        <end position="204"/>
    </location>
</feature>
<evidence type="ECO:0000256" key="6">
    <source>
        <dbReference type="ARBA" id="ARBA00012839"/>
    </source>
</evidence>
<evidence type="ECO:0000256" key="2">
    <source>
        <dbReference type="ARBA" id="ARBA00004141"/>
    </source>
</evidence>
<comment type="pathway">
    <text evidence="4">Protein modification; protein glycosylation.</text>
</comment>
<dbReference type="Pfam" id="PF08409">
    <property type="entry name" value="TMTC_DUF1736"/>
    <property type="match status" value="1"/>
</dbReference>
<evidence type="ECO:0000256" key="3">
    <source>
        <dbReference type="ARBA" id="ARBA00004240"/>
    </source>
</evidence>
<dbReference type="Pfam" id="PF12895">
    <property type="entry name" value="ANAPC3"/>
    <property type="match status" value="1"/>
</dbReference>
<keyword evidence="20" id="KW-1185">Reference proteome</keyword>
<reference evidence="19 20" key="1">
    <citation type="journal article" date="2019" name="Sci. Rep.">
        <title>Orb-weaving spider Araneus ventricosus genome elucidates the spidroin gene catalogue.</title>
        <authorList>
            <person name="Kono N."/>
            <person name="Nakamura H."/>
            <person name="Ohtoshi R."/>
            <person name="Moran D.A.P."/>
            <person name="Shinohara A."/>
            <person name="Yoshida Y."/>
            <person name="Fujiwara M."/>
            <person name="Mori M."/>
            <person name="Tomita M."/>
            <person name="Arakawa K."/>
        </authorList>
    </citation>
    <scope>NUCLEOTIDE SEQUENCE [LARGE SCALE GENOMIC DNA]</scope>
</reference>
<keyword evidence="7" id="KW-0808">Transferase</keyword>
<evidence type="ECO:0000313" key="20">
    <source>
        <dbReference type="Proteomes" id="UP000499080"/>
    </source>
</evidence>
<evidence type="ECO:0000256" key="12">
    <source>
        <dbReference type="ARBA" id="ARBA00022989"/>
    </source>
</evidence>
<dbReference type="AlphaFoldDB" id="A0A4Y2EP44"/>
<dbReference type="InterPro" id="IPR019734">
    <property type="entry name" value="TPR_rpt"/>
</dbReference>
<dbReference type="OrthoDB" id="66906at2759"/>
<keyword evidence="10 16" id="KW-0802">TPR repeat</keyword>
<dbReference type="GO" id="GO:0004169">
    <property type="term" value="F:dolichyl-phosphate-mannose-protein mannosyltransferase activity"/>
    <property type="evidence" value="ECO:0007669"/>
    <property type="project" value="UniProtKB-EC"/>
</dbReference>
<dbReference type="Pfam" id="PF13181">
    <property type="entry name" value="TPR_8"/>
    <property type="match status" value="2"/>
</dbReference>
<keyword evidence="11" id="KW-0256">Endoplasmic reticulum</keyword>
<dbReference type="InterPro" id="IPR013618">
    <property type="entry name" value="TMTC_DUF1736"/>
</dbReference>
<keyword evidence="13 17" id="KW-0472">Membrane</keyword>
<dbReference type="Gene3D" id="1.25.40.10">
    <property type="entry name" value="Tetratricopeptide repeat domain"/>
    <property type="match status" value="3"/>
</dbReference>
<dbReference type="SMART" id="SM00028">
    <property type="entry name" value="TPR"/>
    <property type="match status" value="8"/>
</dbReference>
<evidence type="ECO:0000256" key="15">
    <source>
        <dbReference type="ARBA" id="ARBA00045102"/>
    </source>
</evidence>
<evidence type="ECO:0000256" key="4">
    <source>
        <dbReference type="ARBA" id="ARBA00004922"/>
    </source>
</evidence>
<dbReference type="FunFam" id="1.25.40.10:FF:000239">
    <property type="entry name" value="Transmembrane and TPR repeat-containing protein 3"/>
    <property type="match status" value="1"/>
</dbReference>
<gene>
    <name evidence="19" type="primary">TMTC3_3</name>
    <name evidence="19" type="ORF">AVEN_52691_1</name>
</gene>
<evidence type="ECO:0000256" key="11">
    <source>
        <dbReference type="ARBA" id="ARBA00022824"/>
    </source>
</evidence>
<sequence>MPQGHREFTDHCQVLASPEGIVRVVWLLGSISDDRSYPVKRGSSHESLLMGAVMRRPQCLTICRGGQLFNFNPCDNCWALKSNRVHSIRHLILNRGSMPPWWRDKLLRLTILVSVAVLSLHLRWKMIGGKLPVFNRFDNPASVSKFPIRHLTYNYLLAVNAWLLLFPQNLCCDWTMSTIPLVTNLWDIQNFATIAVYISLFYVLKAALRSDDETKMTLLMAISLVVIPFLPASNLLFPVGFVVAERVLYIPSMGFCMLVAQGWSLLFERRSSRNWAILGIIFVVIIGACKIGNRNADWQDEYTLYRSSLSVNQRNGKLFNNMGRVLESLNRQEEALNHYESAKRIEPNDIRSYLNIGRVLTYIHRYKEAEEIYRKAQTLLPGLEIQPQQEAHVTPSHLQLFLSLASLISQNQSRLEEADALYREALILRSDFIKAYLSRGDVLLKLNKSKEAEAMYHRALEYDDTNPDLYFNLGVVLMDQGRNAEAIESFNKALDIEPDHEKSLEFSAVLMHSSDIPNHKNLAKMRLEKILDRGKETERIYINLGLLSVNNQNFLSAEKWFRKALQKDTTSREALFNLALLLSEQQKQAEAIFYLDTLLQRYPDHISGLLLFADIHVNYLKNLDSAEKCYQRVLKLDPANQKALHNLCVLHFEREDFEAAERCFVHTLALHPNVRYIRDHLDIVRNILQQGQKRIGLEHLMPPSSIS</sequence>
<protein>
    <recommendedName>
        <fullName evidence="6">dolichyl-phosphate-mannose--protein mannosyltransferase</fullName>
        <ecNumber evidence="6">2.4.1.109</ecNumber>
    </recommendedName>
</protein>
<feature type="repeat" description="TPR" evidence="16">
    <location>
        <begin position="316"/>
        <end position="349"/>
    </location>
</feature>
<dbReference type="PANTHER" id="PTHR44395:SF1">
    <property type="entry name" value="PROTEIN O-MANNOSYL-TRANSFERASE TMTC3"/>
    <property type="match status" value="1"/>
</dbReference>
<proteinExistence type="inferred from homology"/>
<comment type="catalytic activity">
    <reaction evidence="14">
        <text>a di-trans,poly-cis-dolichyl beta-D-mannosyl phosphate + L-threonyl-[protein] = 3-O-(alpha-D-mannosyl)-L-threonyl-[protein] + a di-trans,poly-cis-dolichyl phosphate + H(+)</text>
        <dbReference type="Rhea" id="RHEA:53396"/>
        <dbReference type="Rhea" id="RHEA-COMP:11060"/>
        <dbReference type="Rhea" id="RHEA-COMP:13547"/>
        <dbReference type="Rhea" id="RHEA-COMP:19498"/>
        <dbReference type="Rhea" id="RHEA-COMP:19501"/>
        <dbReference type="ChEBI" id="CHEBI:15378"/>
        <dbReference type="ChEBI" id="CHEBI:30013"/>
        <dbReference type="ChEBI" id="CHEBI:57683"/>
        <dbReference type="ChEBI" id="CHEBI:58211"/>
        <dbReference type="ChEBI" id="CHEBI:137323"/>
        <dbReference type="EC" id="2.4.1.109"/>
    </reaction>
</comment>
<dbReference type="GO" id="GO:0005783">
    <property type="term" value="C:endoplasmic reticulum"/>
    <property type="evidence" value="ECO:0007669"/>
    <property type="project" value="UniProtKB-SubCell"/>
</dbReference>
<evidence type="ECO:0000259" key="18">
    <source>
        <dbReference type="Pfam" id="PF08409"/>
    </source>
</evidence>
<evidence type="ECO:0000256" key="8">
    <source>
        <dbReference type="ARBA" id="ARBA00022692"/>
    </source>
</evidence>
<evidence type="ECO:0000256" key="10">
    <source>
        <dbReference type="ARBA" id="ARBA00022803"/>
    </source>
</evidence>
<dbReference type="Proteomes" id="UP000499080">
    <property type="component" value="Unassembled WGS sequence"/>
</dbReference>
<evidence type="ECO:0000256" key="1">
    <source>
        <dbReference type="ARBA" id="ARBA00003582"/>
    </source>
</evidence>
<evidence type="ECO:0000256" key="17">
    <source>
        <dbReference type="SAM" id="Phobius"/>
    </source>
</evidence>
<comment type="caution">
    <text evidence="19">The sequence shown here is derived from an EMBL/GenBank/DDBJ whole genome shotgun (WGS) entry which is preliminary data.</text>
</comment>
<dbReference type="Pfam" id="PF13432">
    <property type="entry name" value="TPR_16"/>
    <property type="match status" value="1"/>
</dbReference>
<feature type="repeat" description="TPR" evidence="16">
    <location>
        <begin position="433"/>
        <end position="466"/>
    </location>
</feature>
<comment type="catalytic activity">
    <reaction evidence="15">
        <text>a di-trans,poly-cis-dolichyl beta-D-mannosyl phosphate + L-seryl-[protein] = 3-O-(alpha-D-mannosyl)-L-seryl-[protein] + a di-trans,poly-cis-dolichyl phosphate + H(+)</text>
        <dbReference type="Rhea" id="RHEA:17377"/>
        <dbReference type="Rhea" id="RHEA-COMP:9863"/>
        <dbReference type="Rhea" id="RHEA-COMP:13546"/>
        <dbReference type="Rhea" id="RHEA-COMP:19498"/>
        <dbReference type="Rhea" id="RHEA-COMP:19501"/>
        <dbReference type="ChEBI" id="CHEBI:15378"/>
        <dbReference type="ChEBI" id="CHEBI:29999"/>
        <dbReference type="ChEBI" id="CHEBI:57683"/>
        <dbReference type="ChEBI" id="CHEBI:58211"/>
        <dbReference type="ChEBI" id="CHEBI:137321"/>
        <dbReference type="EC" id="2.4.1.109"/>
    </reaction>
</comment>
<comment type="subcellular location">
    <subcellularLocation>
        <location evidence="3">Endoplasmic reticulum</location>
    </subcellularLocation>
    <subcellularLocation>
        <location evidence="2">Membrane</location>
        <topology evidence="2">Multi-pass membrane protein</topology>
    </subcellularLocation>
</comment>
<dbReference type="GO" id="GO:0016020">
    <property type="term" value="C:membrane"/>
    <property type="evidence" value="ECO:0007669"/>
    <property type="project" value="UniProtKB-SubCell"/>
</dbReference>
<accession>A0A4Y2EP44</accession>
<evidence type="ECO:0000256" key="7">
    <source>
        <dbReference type="ARBA" id="ARBA00022679"/>
    </source>
</evidence>
<evidence type="ECO:0000256" key="14">
    <source>
        <dbReference type="ARBA" id="ARBA00045085"/>
    </source>
</evidence>
<dbReference type="UniPathway" id="UPA00378"/>
<feature type="transmembrane region" description="Helical" evidence="17">
    <location>
        <begin position="151"/>
        <end position="168"/>
    </location>
</feature>
<feature type="domain" description="DUF1736" evidence="18">
    <location>
        <begin position="129"/>
        <end position="200"/>
    </location>
</feature>
<evidence type="ECO:0000256" key="16">
    <source>
        <dbReference type="PROSITE-ProRule" id="PRU00339"/>
    </source>
</evidence>
<keyword evidence="9" id="KW-0677">Repeat</keyword>
<evidence type="ECO:0000256" key="9">
    <source>
        <dbReference type="ARBA" id="ARBA00022737"/>
    </source>
</evidence>
<dbReference type="SUPFAM" id="SSF48452">
    <property type="entry name" value="TPR-like"/>
    <property type="match status" value="2"/>
</dbReference>
<feature type="transmembrane region" description="Helical" evidence="17">
    <location>
        <begin position="216"/>
        <end position="241"/>
    </location>
</feature>
<dbReference type="PROSITE" id="PS50005">
    <property type="entry name" value="TPR"/>
    <property type="match status" value="4"/>
</dbReference>
<dbReference type="PANTHER" id="PTHR44395">
    <property type="match status" value="1"/>
</dbReference>
<evidence type="ECO:0000256" key="13">
    <source>
        <dbReference type="ARBA" id="ARBA00023136"/>
    </source>
</evidence>
<dbReference type="InterPro" id="IPR011990">
    <property type="entry name" value="TPR-like_helical_dom_sf"/>
</dbReference>
<feature type="transmembrane region" description="Helical" evidence="17">
    <location>
        <begin position="274"/>
        <end position="293"/>
    </location>
</feature>
<comment type="similarity">
    <text evidence="5">Belongs to the TMTC family.</text>
</comment>
<keyword evidence="12 17" id="KW-1133">Transmembrane helix</keyword>
<organism evidence="19 20">
    <name type="scientific">Araneus ventricosus</name>
    <name type="common">Orbweaver spider</name>
    <name type="synonym">Epeira ventricosa</name>
    <dbReference type="NCBI Taxonomy" id="182803"/>
    <lineage>
        <taxon>Eukaryota</taxon>
        <taxon>Metazoa</taxon>
        <taxon>Ecdysozoa</taxon>
        <taxon>Arthropoda</taxon>
        <taxon>Chelicerata</taxon>
        <taxon>Arachnida</taxon>
        <taxon>Araneae</taxon>
        <taxon>Araneomorphae</taxon>
        <taxon>Entelegynae</taxon>
        <taxon>Araneoidea</taxon>
        <taxon>Araneidae</taxon>
        <taxon>Araneus</taxon>
    </lineage>
</organism>
<keyword evidence="8 17" id="KW-0812">Transmembrane</keyword>
<evidence type="ECO:0000256" key="5">
    <source>
        <dbReference type="ARBA" id="ARBA00007882"/>
    </source>
</evidence>
<feature type="repeat" description="TPR" evidence="16">
    <location>
        <begin position="350"/>
        <end position="383"/>
    </location>
</feature>
<comment type="function">
    <text evidence="1">Transfers mannosyl residues to the hydroxyl group of serine or threonine residues.</text>
</comment>
<dbReference type="EC" id="2.4.1.109" evidence="6"/>
<dbReference type="EMBL" id="BGPR01000656">
    <property type="protein sequence ID" value="GBM30287.1"/>
    <property type="molecule type" value="Genomic_DNA"/>
</dbReference>
<name>A0A4Y2EP44_ARAVE</name>
<evidence type="ECO:0000313" key="19">
    <source>
        <dbReference type="EMBL" id="GBM30287.1"/>
    </source>
</evidence>
<feature type="repeat" description="TPR" evidence="16">
    <location>
        <begin position="467"/>
        <end position="500"/>
    </location>
</feature>
<feature type="transmembrane region" description="Helical" evidence="17">
    <location>
        <begin position="247"/>
        <end position="267"/>
    </location>
</feature>
<dbReference type="PROSITE" id="PS50293">
    <property type="entry name" value="TPR_REGION"/>
    <property type="match status" value="1"/>
</dbReference>